<dbReference type="EMBL" id="MU001635">
    <property type="protein sequence ID" value="KAF2482859.1"/>
    <property type="molecule type" value="Genomic_DNA"/>
</dbReference>
<keyword evidence="3" id="KW-1185">Reference proteome</keyword>
<dbReference type="Proteomes" id="UP000799767">
    <property type="component" value="Unassembled WGS sequence"/>
</dbReference>
<name>A0A6A6PRY4_9PEZI</name>
<organism evidence="2 3">
    <name type="scientific">Neohortaea acidophila</name>
    <dbReference type="NCBI Taxonomy" id="245834"/>
    <lineage>
        <taxon>Eukaryota</taxon>
        <taxon>Fungi</taxon>
        <taxon>Dikarya</taxon>
        <taxon>Ascomycota</taxon>
        <taxon>Pezizomycotina</taxon>
        <taxon>Dothideomycetes</taxon>
        <taxon>Dothideomycetidae</taxon>
        <taxon>Mycosphaerellales</taxon>
        <taxon>Teratosphaeriaceae</taxon>
        <taxon>Neohortaea</taxon>
    </lineage>
</organism>
<dbReference type="AlphaFoldDB" id="A0A6A6PRY4"/>
<accession>A0A6A6PRY4</accession>
<evidence type="ECO:0000256" key="1">
    <source>
        <dbReference type="SAM" id="MobiDB-lite"/>
    </source>
</evidence>
<feature type="region of interest" description="Disordered" evidence="1">
    <location>
        <begin position="1"/>
        <end position="25"/>
    </location>
</feature>
<reference evidence="2" key="1">
    <citation type="journal article" date="2020" name="Stud. Mycol.">
        <title>101 Dothideomycetes genomes: a test case for predicting lifestyles and emergence of pathogens.</title>
        <authorList>
            <person name="Haridas S."/>
            <person name="Albert R."/>
            <person name="Binder M."/>
            <person name="Bloem J."/>
            <person name="Labutti K."/>
            <person name="Salamov A."/>
            <person name="Andreopoulos B."/>
            <person name="Baker S."/>
            <person name="Barry K."/>
            <person name="Bills G."/>
            <person name="Bluhm B."/>
            <person name="Cannon C."/>
            <person name="Castanera R."/>
            <person name="Culley D."/>
            <person name="Daum C."/>
            <person name="Ezra D."/>
            <person name="Gonzalez J."/>
            <person name="Henrissat B."/>
            <person name="Kuo A."/>
            <person name="Liang C."/>
            <person name="Lipzen A."/>
            <person name="Lutzoni F."/>
            <person name="Magnuson J."/>
            <person name="Mondo S."/>
            <person name="Nolan M."/>
            <person name="Ohm R."/>
            <person name="Pangilinan J."/>
            <person name="Park H.-J."/>
            <person name="Ramirez L."/>
            <person name="Alfaro M."/>
            <person name="Sun H."/>
            <person name="Tritt A."/>
            <person name="Yoshinaga Y."/>
            <person name="Zwiers L.-H."/>
            <person name="Turgeon B."/>
            <person name="Goodwin S."/>
            <person name="Spatafora J."/>
            <person name="Crous P."/>
            <person name="Grigoriev I."/>
        </authorList>
    </citation>
    <scope>NUCLEOTIDE SEQUENCE</scope>
    <source>
        <strain evidence="2">CBS 113389</strain>
    </source>
</reference>
<gene>
    <name evidence="2" type="ORF">BDY17DRAFT_136172</name>
</gene>
<sequence>MLSPATAHCRFSRSGGENPDRHRRHSAAGQLRLNFMPLPLSLHTIAAALTSLSTKPPFITNEHRCSSSSATTRYHALLPFVAICPLFAVPPPLHLSSRSASSSQCRLRCTARRNLPALHHTSLSSPPHLHRNLRTPLAACSPRRIHVLSAVPRRNLHNYRISSIATLRRVIDTARAKR</sequence>
<evidence type="ECO:0000313" key="3">
    <source>
        <dbReference type="Proteomes" id="UP000799767"/>
    </source>
</evidence>
<protein>
    <submittedName>
        <fullName evidence="2">Uncharacterized protein</fullName>
    </submittedName>
</protein>
<evidence type="ECO:0000313" key="2">
    <source>
        <dbReference type="EMBL" id="KAF2482859.1"/>
    </source>
</evidence>
<dbReference type="RefSeq" id="XP_033589429.1">
    <property type="nucleotide sequence ID" value="XM_033729469.1"/>
</dbReference>
<proteinExistence type="predicted"/>
<dbReference type="GeneID" id="54470471"/>